<gene>
    <name evidence="1" type="ORF">E7V67_012985</name>
</gene>
<evidence type="ECO:0000313" key="2">
    <source>
        <dbReference type="Proteomes" id="UP000321323"/>
    </source>
</evidence>
<dbReference type="Proteomes" id="UP000321323">
    <property type="component" value="Chromosome"/>
</dbReference>
<name>A0ABZ1UUK8_9BURK</name>
<reference evidence="1 2" key="1">
    <citation type="journal article" date="2019" name="Int. J. Syst. Evol. Microbiol.">
        <title>The Draft Whole-Genome Sequence of the Antibiotic Producer Empedobacter haloabium ATCC 31962 Provides Indications for Its Taxonomic Reclassification.</title>
        <authorList>
            <person name="Miess H."/>
            <person name="Arlt P."/>
            <person name="Apel A.K."/>
            <person name="Weber T."/>
            <person name="Nieselt K."/>
            <person name="Hanssen F."/>
            <person name="Czemmel S."/>
            <person name="Nahnsen S."/>
            <person name="Gross H."/>
        </authorList>
    </citation>
    <scope>NUCLEOTIDE SEQUENCE [LARGE SCALE GENOMIC DNA]</scope>
    <source>
        <strain evidence="1 2">ATCC 31962</strain>
    </source>
</reference>
<organism evidence="1 2">
    <name type="scientific">[Empedobacter] haloabium</name>
    <dbReference type="NCBI Taxonomy" id="592317"/>
    <lineage>
        <taxon>Bacteria</taxon>
        <taxon>Pseudomonadati</taxon>
        <taxon>Pseudomonadota</taxon>
        <taxon>Betaproteobacteria</taxon>
        <taxon>Burkholderiales</taxon>
        <taxon>Oxalobacteraceae</taxon>
        <taxon>Telluria group</taxon>
        <taxon>Telluria group incertae sedis</taxon>
    </lineage>
</organism>
<accession>A0ABZ1UUK8</accession>
<sequence length="65" mass="7410">MFSFMLWLVLLLLCWPLALLALLLYPVFWLLTLPFRLIGIGVDAIFETLRAIVLLPARVLGGARR</sequence>
<protein>
    <submittedName>
        <fullName evidence="1">Uncharacterized protein</fullName>
    </submittedName>
</protein>
<evidence type="ECO:0000313" key="1">
    <source>
        <dbReference type="EMBL" id="WUR15975.1"/>
    </source>
</evidence>
<keyword evidence="2" id="KW-1185">Reference proteome</keyword>
<proteinExistence type="predicted"/>
<dbReference type="EMBL" id="CP136508">
    <property type="protein sequence ID" value="WUR15975.1"/>
    <property type="molecule type" value="Genomic_DNA"/>
</dbReference>